<evidence type="ECO:0000313" key="2">
    <source>
        <dbReference type="Proteomes" id="UP000003094"/>
    </source>
</evidence>
<dbReference type="EMBL" id="ADHJ01000043">
    <property type="protein sequence ID" value="EFU39173.1"/>
    <property type="molecule type" value="Genomic_DNA"/>
</dbReference>
<protein>
    <submittedName>
        <fullName evidence="1">Uncharacterized protein</fullName>
    </submittedName>
</protein>
<gene>
    <name evidence="1" type="ORF">PVOR_26603</name>
</gene>
<evidence type="ECO:0000313" key="1">
    <source>
        <dbReference type="EMBL" id="EFU39173.1"/>
    </source>
</evidence>
<accession>A0A2R9SP96</accession>
<proteinExistence type="predicted"/>
<organism evidence="1 2">
    <name type="scientific">Paenibacillus vortex V453</name>
    <dbReference type="NCBI Taxonomy" id="715225"/>
    <lineage>
        <taxon>Bacteria</taxon>
        <taxon>Bacillati</taxon>
        <taxon>Bacillota</taxon>
        <taxon>Bacilli</taxon>
        <taxon>Bacillales</taxon>
        <taxon>Paenibacillaceae</taxon>
        <taxon>Paenibacillus</taxon>
    </lineage>
</organism>
<dbReference type="Proteomes" id="UP000003094">
    <property type="component" value="Unassembled WGS sequence"/>
</dbReference>
<sequence length="67" mass="7634">MELRRLPLPSDSVSKYLPGWRRLTVAVGIVRSYAVHLAHVSEVTRSKITFQRPAIPRQSEYRIAEGS</sequence>
<dbReference type="KEGG" id="pvo:PVOR_26603"/>
<reference evidence="1 2" key="1">
    <citation type="journal article" date="2010" name="BMC Genomics">
        <title>Genome sequence of the pattern forming Paenibacillus vortex bacterium reveals potential for thriving in complex environments.</title>
        <authorList>
            <person name="Sirota-Madi A."/>
            <person name="Olender T."/>
            <person name="Helman Y."/>
            <person name="Ingham C."/>
            <person name="Brainis I."/>
            <person name="Roth D."/>
            <person name="Hagi E."/>
            <person name="Brodsky L."/>
            <person name="Leshkowitz D."/>
            <person name="Galatenko V."/>
            <person name="Nikolaev V."/>
            <person name="Mugasimangalam R.C."/>
            <person name="Bransburg-Zabary S."/>
            <person name="Gutnick D.L."/>
            <person name="Lancet D."/>
            <person name="Ben-Jacob E."/>
        </authorList>
    </citation>
    <scope>NUCLEOTIDE SEQUENCE [LARGE SCALE GENOMIC DNA]</scope>
    <source>
        <strain evidence="1 2">V453</strain>
    </source>
</reference>
<name>A0A2R9SP96_9BACL</name>
<keyword evidence="2" id="KW-1185">Reference proteome</keyword>
<dbReference type="AlphaFoldDB" id="A0A2R9SP96"/>
<comment type="caution">
    <text evidence="1">The sequence shown here is derived from an EMBL/GenBank/DDBJ whole genome shotgun (WGS) entry which is preliminary data.</text>
</comment>